<name>A0AAV1NGQ0_SCOSC</name>
<comment type="caution">
    <text evidence="1">The sequence shown here is derived from an EMBL/GenBank/DDBJ whole genome shotgun (WGS) entry which is preliminary data.</text>
</comment>
<proteinExistence type="predicted"/>
<reference evidence="1 2" key="1">
    <citation type="submission" date="2024-01" db="EMBL/GenBank/DDBJ databases">
        <authorList>
            <person name="Alioto T."/>
            <person name="Alioto T."/>
            <person name="Gomez Garrido J."/>
        </authorList>
    </citation>
    <scope>NUCLEOTIDE SEQUENCE [LARGE SCALE GENOMIC DNA]</scope>
</reference>
<sequence length="167" mass="19214">MCVKAVNNCSVVTEKRIWIAERLKPLDCLVESLVSVPSLLLSFYENFQSCQWDTKWKTSFEFQRPDRTHCLYQQSKGPLDKKVPSELIIHAESPPEFCFLSRMRSIWKPELVFTGTAVATERRNITVAAGPVRLETSDWNANKIILLLLDPAVIFYPWLQPLTISLD</sequence>
<dbReference type="EMBL" id="CAWUFR010000035">
    <property type="protein sequence ID" value="CAK6958704.1"/>
    <property type="molecule type" value="Genomic_DNA"/>
</dbReference>
<accession>A0AAV1NGQ0</accession>
<dbReference type="AlphaFoldDB" id="A0AAV1NGQ0"/>
<dbReference type="Proteomes" id="UP001314229">
    <property type="component" value="Unassembled WGS sequence"/>
</dbReference>
<gene>
    <name evidence="1" type="ORF">FSCOSCO3_A000352</name>
</gene>
<organism evidence="1 2">
    <name type="scientific">Scomber scombrus</name>
    <name type="common">Atlantic mackerel</name>
    <name type="synonym">Scomber vernalis</name>
    <dbReference type="NCBI Taxonomy" id="13677"/>
    <lineage>
        <taxon>Eukaryota</taxon>
        <taxon>Metazoa</taxon>
        <taxon>Chordata</taxon>
        <taxon>Craniata</taxon>
        <taxon>Vertebrata</taxon>
        <taxon>Euteleostomi</taxon>
        <taxon>Actinopterygii</taxon>
        <taxon>Neopterygii</taxon>
        <taxon>Teleostei</taxon>
        <taxon>Neoteleostei</taxon>
        <taxon>Acanthomorphata</taxon>
        <taxon>Pelagiaria</taxon>
        <taxon>Scombriformes</taxon>
        <taxon>Scombridae</taxon>
        <taxon>Scomber</taxon>
    </lineage>
</organism>
<evidence type="ECO:0000313" key="2">
    <source>
        <dbReference type="Proteomes" id="UP001314229"/>
    </source>
</evidence>
<protein>
    <submittedName>
        <fullName evidence="1">Uncharacterized protein</fullName>
    </submittedName>
</protein>
<keyword evidence="2" id="KW-1185">Reference proteome</keyword>
<evidence type="ECO:0000313" key="1">
    <source>
        <dbReference type="EMBL" id="CAK6958704.1"/>
    </source>
</evidence>